<feature type="domain" description="Neurotransmitter-gated ion-channel ligand-binding" evidence="21">
    <location>
        <begin position="42"/>
        <end position="250"/>
    </location>
</feature>
<dbReference type="GeneID" id="107119748"/>
<keyword evidence="13" id="KW-1071">Ligand-gated ion channel</keyword>
<feature type="chain" id="PRO_5044957456" evidence="20">
    <location>
        <begin position="25"/>
        <end position="485"/>
    </location>
</feature>
<evidence type="ECO:0000259" key="22">
    <source>
        <dbReference type="Pfam" id="PF02932"/>
    </source>
</evidence>
<dbReference type="RefSeq" id="XP_015277816.1">
    <property type="nucleotide sequence ID" value="XM_015422330.1"/>
</dbReference>
<dbReference type="PROSITE" id="PS00236">
    <property type="entry name" value="NEUROTR_ION_CHANNEL"/>
    <property type="match status" value="1"/>
</dbReference>
<keyword evidence="4 20" id="KW-0732">Signal</keyword>
<dbReference type="PRINTS" id="PR00252">
    <property type="entry name" value="NRIONCHANNEL"/>
</dbReference>
<evidence type="ECO:0000256" key="17">
    <source>
        <dbReference type="ARBA" id="ARBA00036239"/>
    </source>
</evidence>
<evidence type="ECO:0000256" key="7">
    <source>
        <dbReference type="ARBA" id="ARBA00023065"/>
    </source>
</evidence>
<proteinExistence type="inferred from homology"/>
<comment type="catalytic activity">
    <reaction evidence="18">
        <text>Ca(2+)(in) = Ca(2+)(out)</text>
        <dbReference type="Rhea" id="RHEA:29671"/>
        <dbReference type="ChEBI" id="CHEBI:29108"/>
    </reaction>
</comment>
<dbReference type="SUPFAM" id="SSF63712">
    <property type="entry name" value="Nicotinic receptor ligand binding domain-like"/>
    <property type="match status" value="1"/>
</dbReference>
<name>A0ABM1KVS9_GEKJA</name>
<evidence type="ECO:0000256" key="10">
    <source>
        <dbReference type="ARBA" id="ARBA00023170"/>
    </source>
</evidence>
<dbReference type="SUPFAM" id="SSF90112">
    <property type="entry name" value="Neurotransmitter-gated ion-channel transmembrane pore"/>
    <property type="match status" value="1"/>
</dbReference>
<dbReference type="InterPro" id="IPR006029">
    <property type="entry name" value="Neurotrans-gated_channel_TM"/>
</dbReference>
<dbReference type="PRINTS" id="PR01709">
    <property type="entry name" value="5HT3ARECEPTR"/>
</dbReference>
<feature type="transmembrane region" description="Helical" evidence="20">
    <location>
        <begin position="313"/>
        <end position="335"/>
    </location>
</feature>
<comment type="similarity">
    <text evidence="20">Belongs to the ligand-gated ion channel (TC 1.A.9) family.</text>
</comment>
<feature type="transmembrane region" description="Helical" evidence="20">
    <location>
        <begin position="251"/>
        <end position="274"/>
    </location>
</feature>
<evidence type="ECO:0000256" key="18">
    <source>
        <dbReference type="ARBA" id="ARBA00036634"/>
    </source>
</evidence>
<dbReference type="Proteomes" id="UP000694871">
    <property type="component" value="Unplaced"/>
</dbReference>
<dbReference type="InterPro" id="IPR036719">
    <property type="entry name" value="Neuro-gated_channel_TM_sf"/>
</dbReference>
<dbReference type="InterPro" id="IPR006202">
    <property type="entry name" value="Neur_chan_lig-bd"/>
</dbReference>
<evidence type="ECO:0000313" key="23">
    <source>
        <dbReference type="Proteomes" id="UP000694871"/>
    </source>
</evidence>
<keyword evidence="14 20" id="KW-0407">Ion channel</keyword>
<evidence type="ECO:0000256" key="13">
    <source>
        <dbReference type="ARBA" id="ARBA00023286"/>
    </source>
</evidence>
<keyword evidence="10" id="KW-0675">Receptor</keyword>
<protein>
    <submittedName>
        <fullName evidence="24">5-hydroxytryptamine receptor 3A-like</fullName>
    </submittedName>
</protein>
<feature type="transmembrane region" description="Helical" evidence="20">
    <location>
        <begin position="286"/>
        <end position="307"/>
    </location>
</feature>
<dbReference type="InterPro" id="IPR008133">
    <property type="entry name" value="5HT3_rcpt_A"/>
</dbReference>
<dbReference type="NCBIfam" id="TIGR00860">
    <property type="entry name" value="LIC"/>
    <property type="match status" value="1"/>
</dbReference>
<evidence type="ECO:0000256" key="14">
    <source>
        <dbReference type="ARBA" id="ARBA00023303"/>
    </source>
</evidence>
<evidence type="ECO:0000256" key="16">
    <source>
        <dbReference type="ARBA" id="ARBA00034430"/>
    </source>
</evidence>
<comment type="subcellular location">
    <subcellularLocation>
        <location evidence="15">Postsynaptic cell membrane</location>
        <topology evidence="15">Multi-pass membrane protein</topology>
    </subcellularLocation>
</comment>
<dbReference type="InterPro" id="IPR006201">
    <property type="entry name" value="Neur_channel"/>
</dbReference>
<feature type="signal peptide" evidence="20">
    <location>
        <begin position="1"/>
        <end position="24"/>
    </location>
</feature>
<keyword evidence="9" id="KW-1015">Disulfide bond</keyword>
<feature type="domain" description="Neurotransmitter-gated ion-channel transmembrane" evidence="22">
    <location>
        <begin position="257"/>
        <end position="474"/>
    </location>
</feature>
<dbReference type="InterPro" id="IPR049944">
    <property type="entry name" value="LGIC_TM_5-HT3"/>
</dbReference>
<dbReference type="Gene3D" id="2.70.170.10">
    <property type="entry name" value="Neurotransmitter-gated ion-channel ligand-binding domain"/>
    <property type="match status" value="1"/>
</dbReference>
<keyword evidence="6" id="KW-0770">Synapse</keyword>
<keyword evidence="5 20" id="KW-1133">Transmembrane helix</keyword>
<evidence type="ECO:0000256" key="2">
    <source>
        <dbReference type="ARBA" id="ARBA00022475"/>
    </source>
</evidence>
<evidence type="ECO:0000256" key="6">
    <source>
        <dbReference type="ARBA" id="ARBA00023018"/>
    </source>
</evidence>
<accession>A0ABM1KVS9</accession>
<keyword evidence="23" id="KW-1185">Reference proteome</keyword>
<evidence type="ECO:0000256" key="15">
    <source>
        <dbReference type="ARBA" id="ARBA00034104"/>
    </source>
</evidence>
<dbReference type="Pfam" id="PF02932">
    <property type="entry name" value="Neur_chan_memb"/>
    <property type="match status" value="1"/>
</dbReference>
<dbReference type="InterPro" id="IPR008132">
    <property type="entry name" value="5HT3_rcpt"/>
</dbReference>
<comment type="catalytic activity">
    <reaction evidence="17">
        <text>Na(+)(in) = Na(+)(out)</text>
        <dbReference type="Rhea" id="RHEA:34963"/>
        <dbReference type="ChEBI" id="CHEBI:29101"/>
    </reaction>
</comment>
<keyword evidence="12" id="KW-0628">Postsynaptic cell membrane</keyword>
<evidence type="ECO:0000256" key="11">
    <source>
        <dbReference type="ARBA" id="ARBA00023180"/>
    </source>
</evidence>
<dbReference type="PRINTS" id="PR01708">
    <property type="entry name" value="5HT3RECEPTOR"/>
</dbReference>
<evidence type="ECO:0000256" key="19">
    <source>
        <dbReference type="ARBA" id="ARBA00037540"/>
    </source>
</evidence>
<evidence type="ECO:0000256" key="20">
    <source>
        <dbReference type="RuleBase" id="RU000687"/>
    </source>
</evidence>
<dbReference type="CDD" id="cd19063">
    <property type="entry name" value="LGIC_TM_5-HT3"/>
    <property type="match status" value="1"/>
</dbReference>
<keyword evidence="1 20" id="KW-0813">Transport</keyword>
<evidence type="ECO:0000256" key="5">
    <source>
        <dbReference type="ARBA" id="ARBA00022989"/>
    </source>
</evidence>
<gene>
    <name evidence="24" type="primary">LOC107119748</name>
</gene>
<keyword evidence="7 20" id="KW-0406">Ion transport</keyword>
<feature type="transmembrane region" description="Helical" evidence="20">
    <location>
        <begin position="459"/>
        <end position="482"/>
    </location>
</feature>
<evidence type="ECO:0000256" key="4">
    <source>
        <dbReference type="ARBA" id="ARBA00022729"/>
    </source>
</evidence>
<dbReference type="InterPro" id="IPR018000">
    <property type="entry name" value="Neurotransmitter_ion_chnl_CS"/>
</dbReference>
<evidence type="ECO:0000256" key="9">
    <source>
        <dbReference type="ARBA" id="ARBA00023157"/>
    </source>
</evidence>
<reference evidence="24" key="1">
    <citation type="submission" date="2025-08" db="UniProtKB">
        <authorList>
            <consortium name="RefSeq"/>
        </authorList>
    </citation>
    <scope>IDENTIFICATION</scope>
</reference>
<dbReference type="InterPro" id="IPR038050">
    <property type="entry name" value="Neuro_actylchol_rec"/>
</dbReference>
<dbReference type="CDD" id="cd19011">
    <property type="entry name" value="LGIC_ECD_5-HT3A"/>
    <property type="match status" value="1"/>
</dbReference>
<evidence type="ECO:0000256" key="1">
    <source>
        <dbReference type="ARBA" id="ARBA00022448"/>
    </source>
</evidence>
<evidence type="ECO:0000313" key="24">
    <source>
        <dbReference type="RefSeq" id="XP_015277816.1"/>
    </source>
</evidence>
<dbReference type="InterPro" id="IPR036734">
    <property type="entry name" value="Neur_chan_lig-bd_sf"/>
</dbReference>
<evidence type="ECO:0000256" key="12">
    <source>
        <dbReference type="ARBA" id="ARBA00023257"/>
    </source>
</evidence>
<keyword evidence="3 20" id="KW-0812">Transmembrane</keyword>
<dbReference type="Pfam" id="PF02931">
    <property type="entry name" value="Neur_chan_LBD"/>
    <property type="match status" value="1"/>
</dbReference>
<dbReference type="PANTHER" id="PTHR18945">
    <property type="entry name" value="NEUROTRANSMITTER GATED ION CHANNEL"/>
    <property type="match status" value="1"/>
</dbReference>
<sequence>MAPKETLLLFLICLPFTCVLPSKASQKVANRTASSSQATFHQLYDYLLTSYKKGVRPVKDWRRTTNVAIDIMVYAILSVDEKNQVLTTYIWYRQCWTDEFLTWNPEDFDNLTQMSIRTEAIWVPDILINEFVDVGKSPDIPYVYILHTGEVQNLKPVQVVTACSLDIYNFPFDVQNCSLTFTSWLHNIRDINISLWRSQEAVKTDKSVFMNQGEWELLHVLSHFREFRVEDASSESYAEMKFFVVIRRRPLFYAVSLLLPSIFLMVMDIVGFYLPPDSGERVSFKITLLLGYSVFLIIVSDTLPATAIGTPLIGVYFVVCMALLVISLTETILIVRLVHKQDLQPHVPDWVKRWVLERAVVLLCIRDRKAFCPIRTQSSDSSRNIENNGSTGERANRLWDLKFNPRGPGPPPPPPSGGSHIFKSILQEIAAIHQFLEKRDEFRDIAREWLQVGYVLDVLLFRAYLVAVLAYSVTLGTLWSIWQYA</sequence>
<keyword evidence="11" id="KW-0325">Glycoprotein</keyword>
<evidence type="ECO:0000256" key="8">
    <source>
        <dbReference type="ARBA" id="ARBA00023136"/>
    </source>
</evidence>
<evidence type="ECO:0000256" key="3">
    <source>
        <dbReference type="ARBA" id="ARBA00022692"/>
    </source>
</evidence>
<organism evidence="23 24">
    <name type="scientific">Gekko japonicus</name>
    <name type="common">Schlegel's Japanese gecko</name>
    <dbReference type="NCBI Taxonomy" id="146911"/>
    <lineage>
        <taxon>Eukaryota</taxon>
        <taxon>Metazoa</taxon>
        <taxon>Chordata</taxon>
        <taxon>Craniata</taxon>
        <taxon>Vertebrata</taxon>
        <taxon>Euteleostomi</taxon>
        <taxon>Lepidosauria</taxon>
        <taxon>Squamata</taxon>
        <taxon>Bifurcata</taxon>
        <taxon>Gekkota</taxon>
        <taxon>Gekkonidae</taxon>
        <taxon>Gekkoninae</taxon>
        <taxon>Gekko</taxon>
    </lineage>
</organism>
<keyword evidence="2" id="KW-1003">Cell membrane</keyword>
<keyword evidence="8 20" id="KW-0472">Membrane</keyword>
<evidence type="ECO:0000259" key="21">
    <source>
        <dbReference type="Pfam" id="PF02931"/>
    </source>
</evidence>
<comment type="function">
    <text evidence="19">Forms serotonin (5-hydroxytryptamine/5-HT3)-activated cation-selective channel complexes, which when activated cause fast, depolarizing responses in neurons.</text>
</comment>
<comment type="catalytic activity">
    <reaction evidence="16">
        <text>K(+)(in) = K(+)(out)</text>
        <dbReference type="Rhea" id="RHEA:29463"/>
        <dbReference type="ChEBI" id="CHEBI:29103"/>
    </reaction>
</comment>
<dbReference type="Gene3D" id="1.20.58.390">
    <property type="entry name" value="Neurotransmitter-gated ion-channel transmembrane domain"/>
    <property type="match status" value="1"/>
</dbReference>